<dbReference type="InterPro" id="IPR051910">
    <property type="entry name" value="ComF/GntX_DNA_util-trans"/>
</dbReference>
<dbReference type="EMBL" id="BSFM01000001">
    <property type="protein sequence ID" value="GLK82006.1"/>
    <property type="molecule type" value="Genomic_DNA"/>
</dbReference>
<proteinExistence type="inferred from homology"/>
<reference evidence="4" key="2">
    <citation type="submission" date="2023-01" db="EMBL/GenBank/DDBJ databases">
        <authorList>
            <person name="Sun Q."/>
            <person name="Evtushenko L."/>
        </authorList>
    </citation>
    <scope>NUCLEOTIDE SEQUENCE</scope>
    <source>
        <strain evidence="4">VKM B-2789</strain>
    </source>
</reference>
<feature type="domain" description="Phosphoribosyltransferase" evidence="2">
    <location>
        <begin position="200"/>
        <end position="262"/>
    </location>
</feature>
<evidence type="ECO:0000313" key="5">
    <source>
        <dbReference type="Proteomes" id="UP001143330"/>
    </source>
</evidence>
<dbReference type="SUPFAM" id="SSF53271">
    <property type="entry name" value="PRTase-like"/>
    <property type="match status" value="1"/>
</dbReference>
<evidence type="ECO:0000313" key="4">
    <source>
        <dbReference type="EMBL" id="GLK82006.1"/>
    </source>
</evidence>
<dbReference type="Pfam" id="PF18912">
    <property type="entry name" value="DZR_2"/>
    <property type="match status" value="1"/>
</dbReference>
<evidence type="ECO:0000259" key="3">
    <source>
        <dbReference type="Pfam" id="PF18912"/>
    </source>
</evidence>
<feature type="domain" description="Double zinc ribbon" evidence="3">
    <location>
        <begin position="38"/>
        <end position="86"/>
    </location>
</feature>
<dbReference type="Pfam" id="PF00156">
    <property type="entry name" value="Pribosyltran"/>
    <property type="match status" value="1"/>
</dbReference>
<dbReference type="CDD" id="cd06223">
    <property type="entry name" value="PRTases_typeI"/>
    <property type="match status" value="1"/>
</dbReference>
<sequence>MDDAAPDPGRLADALAAAFTRMGRGTLRALTSFGQAGLDYALPPTCMACTRAVSEPGGLCASCWGRLDFITEPLCHRLGIPLHEGESRLSPAALEHPPAYGRARAAASFGEVARDLVHGLKYADRTDLADPLAGLMARAGAELLHDAEALVPVPLHPRRLFRRRFNQSALLALGIERRSGVPMRAGWLARTRATTPQVGLDRAARAGNVAGAFAVPEAARAEVAGRCIVLVDDVLTTGATIDACAKALMRAGAKRVDVLVFARVVDAVTTPIS</sequence>
<comment type="caution">
    <text evidence="4">The sequence shown here is derived from an EMBL/GenBank/DDBJ whole genome shotgun (WGS) entry which is preliminary data.</text>
</comment>
<dbReference type="InterPro" id="IPR044005">
    <property type="entry name" value="DZR_2"/>
</dbReference>
<dbReference type="PANTHER" id="PTHR47505">
    <property type="entry name" value="DNA UTILIZATION PROTEIN YHGH"/>
    <property type="match status" value="1"/>
</dbReference>
<dbReference type="AlphaFoldDB" id="A0A9W6JQP9"/>
<reference evidence="4" key="1">
    <citation type="journal article" date="2014" name="Int. J. Syst. Evol. Microbiol.">
        <title>Complete genome sequence of Corynebacterium casei LMG S-19264T (=DSM 44701T), isolated from a smear-ripened cheese.</title>
        <authorList>
            <consortium name="US DOE Joint Genome Institute (JGI-PGF)"/>
            <person name="Walter F."/>
            <person name="Albersmeier A."/>
            <person name="Kalinowski J."/>
            <person name="Ruckert C."/>
        </authorList>
    </citation>
    <scope>NUCLEOTIDE SEQUENCE</scope>
    <source>
        <strain evidence="4">VKM B-2789</strain>
    </source>
</reference>
<evidence type="ECO:0000256" key="1">
    <source>
        <dbReference type="ARBA" id="ARBA00008007"/>
    </source>
</evidence>
<organism evidence="4 5">
    <name type="scientific">Ancylobacter defluvii</name>
    <dbReference type="NCBI Taxonomy" id="1282440"/>
    <lineage>
        <taxon>Bacteria</taxon>
        <taxon>Pseudomonadati</taxon>
        <taxon>Pseudomonadota</taxon>
        <taxon>Alphaproteobacteria</taxon>
        <taxon>Hyphomicrobiales</taxon>
        <taxon>Xanthobacteraceae</taxon>
        <taxon>Ancylobacter</taxon>
    </lineage>
</organism>
<accession>A0A9W6JQP9</accession>
<dbReference type="RefSeq" id="WP_213362163.1">
    <property type="nucleotide sequence ID" value="NZ_BSFM01000001.1"/>
</dbReference>
<dbReference type="InterPro" id="IPR029057">
    <property type="entry name" value="PRTase-like"/>
</dbReference>
<keyword evidence="5" id="KW-1185">Reference proteome</keyword>
<dbReference type="PANTHER" id="PTHR47505:SF1">
    <property type="entry name" value="DNA UTILIZATION PROTEIN YHGH"/>
    <property type="match status" value="1"/>
</dbReference>
<dbReference type="Proteomes" id="UP001143330">
    <property type="component" value="Unassembled WGS sequence"/>
</dbReference>
<dbReference type="Gene3D" id="3.40.50.2020">
    <property type="match status" value="1"/>
</dbReference>
<name>A0A9W6JQP9_9HYPH</name>
<gene>
    <name evidence="4" type="primary">comF</name>
    <name evidence="4" type="ORF">GCM10017653_00750</name>
</gene>
<dbReference type="InterPro" id="IPR000836">
    <property type="entry name" value="PRTase_dom"/>
</dbReference>
<comment type="similarity">
    <text evidence="1">Belongs to the ComF/GntX family.</text>
</comment>
<protein>
    <submittedName>
        <fullName evidence="4">Amidophosphoribosyltransferase</fullName>
    </submittedName>
</protein>
<evidence type="ECO:0000259" key="2">
    <source>
        <dbReference type="Pfam" id="PF00156"/>
    </source>
</evidence>